<sequence>MALAMATPWLHPRTRVYYLRRRVPDDLKAALGRGEVRRSLGTRDPKEAKRLFAEALAELEAQWANLRGGARTLTEREAHILAASIGEKFVAHYHDYPSRQDLWDVEAGEGLFSTPPPILQPGETVVDFLNKKLDPLLNVRADMRAWCEQAADGKLARDGLRVDPDSRLELVRAIARAMQMGALQLRDMSQGRWTPVADKKVSSAKSAATKNPKAHELILSRASGEVVQLEALIEGWLRERQPAAKTAYVFPRVVREFIAFNGRGDATSMTEDDIVRWKDSLLQQGLRGTTIRNGKIGPLKTILQWGVDNKKIATNVARGIKVTTKARAADRKRDSTEDEVKQILAAATEAHDSVRRWVPWLCAYTGARVAEICQLRKEDVYADSMIHVIAIRPEAGSLKNENSERTIPVHPNLIAQGFLEFVASAKPGPLFTELPPDRFGSRGGNGSKVLGRWIRSLGMVDPRMQPNHGWRHRFSTLSRDKGLREDVTIYMLGRQKSVSGAYGGYGLPMLLEQISRIP</sequence>
<comment type="caution">
    <text evidence="6">The sequence shown here is derived from an EMBL/GenBank/DDBJ whole genome shotgun (WGS) entry which is preliminary data.</text>
</comment>
<dbReference type="InterPro" id="IPR050090">
    <property type="entry name" value="Tyrosine_recombinase_XerCD"/>
</dbReference>
<dbReference type="Gene3D" id="1.10.150.130">
    <property type="match status" value="1"/>
</dbReference>
<dbReference type="InterPro" id="IPR002104">
    <property type="entry name" value="Integrase_catalytic"/>
</dbReference>
<evidence type="ECO:0000256" key="1">
    <source>
        <dbReference type="ARBA" id="ARBA00008857"/>
    </source>
</evidence>
<dbReference type="CDD" id="cd01184">
    <property type="entry name" value="INT_C_like_1"/>
    <property type="match status" value="1"/>
</dbReference>
<gene>
    <name evidence="6" type="ORF">FF100_29990</name>
</gene>
<dbReference type="InterPro" id="IPR011010">
    <property type="entry name" value="DNA_brk_join_enz"/>
</dbReference>
<dbReference type="RefSeq" id="WP_139039580.1">
    <property type="nucleotide sequence ID" value="NZ_VDDA01000025.1"/>
</dbReference>
<evidence type="ECO:0000256" key="2">
    <source>
        <dbReference type="ARBA" id="ARBA00022908"/>
    </source>
</evidence>
<dbReference type="GO" id="GO:0003677">
    <property type="term" value="F:DNA binding"/>
    <property type="evidence" value="ECO:0007669"/>
    <property type="project" value="UniProtKB-KW"/>
</dbReference>
<organism evidence="6 7">
    <name type="scientific">Methylobacterium terricola</name>
    <dbReference type="NCBI Taxonomy" id="2583531"/>
    <lineage>
        <taxon>Bacteria</taxon>
        <taxon>Pseudomonadati</taxon>
        <taxon>Pseudomonadota</taxon>
        <taxon>Alphaproteobacteria</taxon>
        <taxon>Hyphomicrobiales</taxon>
        <taxon>Methylobacteriaceae</taxon>
        <taxon>Methylobacterium</taxon>
    </lineage>
</organism>
<protein>
    <submittedName>
        <fullName evidence="6">Integrase</fullName>
    </submittedName>
</protein>
<dbReference type="InterPro" id="IPR046668">
    <property type="entry name" value="DUF6538"/>
</dbReference>
<dbReference type="Gene3D" id="1.10.443.10">
    <property type="entry name" value="Intergrase catalytic core"/>
    <property type="match status" value="1"/>
</dbReference>
<evidence type="ECO:0000256" key="3">
    <source>
        <dbReference type="ARBA" id="ARBA00023125"/>
    </source>
</evidence>
<comment type="similarity">
    <text evidence="1">Belongs to the 'phage' integrase family.</text>
</comment>
<keyword evidence="7" id="KW-1185">Reference proteome</keyword>
<accession>A0A5C4L8W0</accession>
<dbReference type="InterPro" id="IPR013762">
    <property type="entry name" value="Integrase-like_cat_sf"/>
</dbReference>
<dbReference type="EMBL" id="VDDA01000025">
    <property type="protein sequence ID" value="TNC08249.1"/>
    <property type="molecule type" value="Genomic_DNA"/>
</dbReference>
<dbReference type="SUPFAM" id="SSF56349">
    <property type="entry name" value="DNA breaking-rejoining enzymes"/>
    <property type="match status" value="1"/>
</dbReference>
<dbReference type="PANTHER" id="PTHR30349">
    <property type="entry name" value="PHAGE INTEGRASE-RELATED"/>
    <property type="match status" value="1"/>
</dbReference>
<evidence type="ECO:0000313" key="7">
    <source>
        <dbReference type="Proteomes" id="UP000305267"/>
    </source>
</evidence>
<reference evidence="6 7" key="1">
    <citation type="submission" date="2019-06" db="EMBL/GenBank/DDBJ databases">
        <title>Genome of Methylobacterium sp. 17Sr1-39.</title>
        <authorList>
            <person name="Seo T."/>
        </authorList>
    </citation>
    <scope>NUCLEOTIDE SEQUENCE [LARGE SCALE GENOMIC DNA]</scope>
    <source>
        <strain evidence="6 7">17Sr1-39</strain>
    </source>
</reference>
<dbReference type="Pfam" id="PF20172">
    <property type="entry name" value="DUF6538"/>
    <property type="match status" value="1"/>
</dbReference>
<dbReference type="PANTHER" id="PTHR30349:SF41">
    <property type="entry name" value="INTEGRASE_RECOMBINASE PROTEIN MJ0367-RELATED"/>
    <property type="match status" value="1"/>
</dbReference>
<dbReference type="PROSITE" id="PS51898">
    <property type="entry name" value="TYR_RECOMBINASE"/>
    <property type="match status" value="1"/>
</dbReference>
<keyword evidence="2" id="KW-0229">DNA integration</keyword>
<feature type="domain" description="Tyr recombinase" evidence="5">
    <location>
        <begin position="330"/>
        <end position="518"/>
    </location>
</feature>
<dbReference type="Proteomes" id="UP000305267">
    <property type="component" value="Unassembled WGS sequence"/>
</dbReference>
<dbReference type="GO" id="GO:0006310">
    <property type="term" value="P:DNA recombination"/>
    <property type="evidence" value="ECO:0007669"/>
    <property type="project" value="UniProtKB-KW"/>
</dbReference>
<dbReference type="GO" id="GO:0015074">
    <property type="term" value="P:DNA integration"/>
    <property type="evidence" value="ECO:0007669"/>
    <property type="project" value="UniProtKB-KW"/>
</dbReference>
<name>A0A5C4L8W0_9HYPH</name>
<dbReference type="AlphaFoldDB" id="A0A5C4L8W0"/>
<keyword evidence="3" id="KW-0238">DNA-binding</keyword>
<proteinExistence type="inferred from homology"/>
<keyword evidence="4" id="KW-0233">DNA recombination</keyword>
<evidence type="ECO:0000256" key="4">
    <source>
        <dbReference type="ARBA" id="ARBA00023172"/>
    </source>
</evidence>
<dbReference type="InterPro" id="IPR010998">
    <property type="entry name" value="Integrase_recombinase_N"/>
</dbReference>
<evidence type="ECO:0000313" key="6">
    <source>
        <dbReference type="EMBL" id="TNC08249.1"/>
    </source>
</evidence>
<evidence type="ECO:0000259" key="5">
    <source>
        <dbReference type="PROSITE" id="PS51898"/>
    </source>
</evidence>
<dbReference type="OrthoDB" id="9784724at2"/>